<organism evidence="9 10">
    <name type="scientific">Suillus plorans</name>
    <dbReference type="NCBI Taxonomy" id="116603"/>
    <lineage>
        <taxon>Eukaryota</taxon>
        <taxon>Fungi</taxon>
        <taxon>Dikarya</taxon>
        <taxon>Basidiomycota</taxon>
        <taxon>Agaricomycotina</taxon>
        <taxon>Agaricomycetes</taxon>
        <taxon>Agaricomycetidae</taxon>
        <taxon>Boletales</taxon>
        <taxon>Suillineae</taxon>
        <taxon>Suillaceae</taxon>
        <taxon>Suillus</taxon>
    </lineage>
</organism>
<dbReference type="PANTHER" id="PTHR33577">
    <property type="entry name" value="STERIGMATOCYSTIN BIOSYNTHESIS PEROXIDASE STCC-RELATED"/>
    <property type="match status" value="1"/>
</dbReference>
<dbReference type="PROSITE" id="PS51405">
    <property type="entry name" value="HEME_HALOPEROXIDASE"/>
    <property type="match status" value="1"/>
</dbReference>
<dbReference type="EMBL" id="JABBWE010000015">
    <property type="protein sequence ID" value="KAG1797711.1"/>
    <property type="molecule type" value="Genomic_DNA"/>
</dbReference>
<keyword evidence="4" id="KW-0479">Metal-binding</keyword>
<protein>
    <submittedName>
        <fullName evidence="9">Chloroperoxidase</fullName>
    </submittedName>
</protein>
<dbReference type="RefSeq" id="XP_041162664.1">
    <property type="nucleotide sequence ID" value="XM_041299900.1"/>
</dbReference>
<keyword evidence="5" id="KW-0560">Oxidoreductase</keyword>
<dbReference type="SUPFAM" id="SSF47571">
    <property type="entry name" value="Cloroperoxidase"/>
    <property type="match status" value="1"/>
</dbReference>
<dbReference type="PANTHER" id="PTHR33577:SF18">
    <property type="entry name" value="HEME HALOPEROXIDASE FAMILY PROFILE DOMAIN-CONTAINING PROTEIN"/>
    <property type="match status" value="1"/>
</dbReference>
<sequence>MGPFSIASRLSLDVGILFWDILLTLSNLMRRKRCIGYVTPEGHPGYAKYWPEYRPPKETDSRCSCPALNAMANHGIIPRSGRNVSFVEVGHHIRATYNFSPSFCSFVPRFAARMLKKKYSEDLFDLEELDLHNGIEHDGSLLRFDSALEQTQSTKHVPFIEELLAAATGKDKKDNTVITTEDLSRILGKRRVVARAVNKEFSLSLFHKIFGSANAATLVTIFGGRVDDLHNFLHEERLPEGWESHIRQPHGITMMQLNKTILGIELRVREQDWAEAAREAVECLEASVRKSSQKLHT</sequence>
<evidence type="ECO:0000256" key="7">
    <source>
        <dbReference type="ARBA" id="ARBA00025795"/>
    </source>
</evidence>
<evidence type="ECO:0000313" key="9">
    <source>
        <dbReference type="EMBL" id="KAG1797711.1"/>
    </source>
</evidence>
<dbReference type="AlphaFoldDB" id="A0A9P7IYG0"/>
<comment type="similarity">
    <text evidence="7">Belongs to the chloroperoxidase family.</text>
</comment>
<evidence type="ECO:0000259" key="8">
    <source>
        <dbReference type="PROSITE" id="PS51405"/>
    </source>
</evidence>
<evidence type="ECO:0000256" key="3">
    <source>
        <dbReference type="ARBA" id="ARBA00022617"/>
    </source>
</evidence>
<comment type="caution">
    <text evidence="9">The sequence shown here is derived from an EMBL/GenBank/DDBJ whole genome shotgun (WGS) entry which is preliminary data.</text>
</comment>
<dbReference type="GeneID" id="64593664"/>
<dbReference type="Pfam" id="PF01328">
    <property type="entry name" value="Peroxidase_2"/>
    <property type="match status" value="1"/>
</dbReference>
<dbReference type="Proteomes" id="UP000719766">
    <property type="component" value="Unassembled WGS sequence"/>
</dbReference>
<keyword evidence="10" id="KW-1185">Reference proteome</keyword>
<reference evidence="9" key="1">
    <citation type="journal article" date="2020" name="New Phytol.">
        <title>Comparative genomics reveals dynamic genome evolution in host specialist ectomycorrhizal fungi.</title>
        <authorList>
            <person name="Lofgren L.A."/>
            <person name="Nguyen N.H."/>
            <person name="Vilgalys R."/>
            <person name="Ruytinx J."/>
            <person name="Liao H.L."/>
            <person name="Branco S."/>
            <person name="Kuo A."/>
            <person name="LaButti K."/>
            <person name="Lipzen A."/>
            <person name="Andreopoulos W."/>
            <person name="Pangilinan J."/>
            <person name="Riley R."/>
            <person name="Hundley H."/>
            <person name="Na H."/>
            <person name="Barry K."/>
            <person name="Grigoriev I.V."/>
            <person name="Stajich J.E."/>
            <person name="Kennedy P.G."/>
        </authorList>
    </citation>
    <scope>NUCLEOTIDE SEQUENCE</scope>
    <source>
        <strain evidence="9">S12</strain>
    </source>
</reference>
<dbReference type="Gene3D" id="1.10.489.10">
    <property type="entry name" value="Chloroperoxidase-like"/>
    <property type="match status" value="1"/>
</dbReference>
<name>A0A9P7IYG0_9AGAM</name>
<dbReference type="GO" id="GO:0046872">
    <property type="term" value="F:metal ion binding"/>
    <property type="evidence" value="ECO:0007669"/>
    <property type="project" value="UniProtKB-KW"/>
</dbReference>
<gene>
    <name evidence="9" type="ORF">HD556DRAFT_1306335</name>
</gene>
<evidence type="ECO:0000256" key="4">
    <source>
        <dbReference type="ARBA" id="ARBA00022723"/>
    </source>
</evidence>
<evidence type="ECO:0000256" key="6">
    <source>
        <dbReference type="ARBA" id="ARBA00023004"/>
    </source>
</evidence>
<proteinExistence type="inferred from homology"/>
<evidence type="ECO:0000256" key="2">
    <source>
        <dbReference type="ARBA" id="ARBA00022559"/>
    </source>
</evidence>
<feature type="domain" description="Heme haloperoxidase family profile" evidence="8">
    <location>
        <begin position="49"/>
        <end position="259"/>
    </location>
</feature>
<keyword evidence="6" id="KW-0408">Iron</keyword>
<dbReference type="GO" id="GO:0004601">
    <property type="term" value="F:peroxidase activity"/>
    <property type="evidence" value="ECO:0007669"/>
    <property type="project" value="UniProtKB-KW"/>
</dbReference>
<dbReference type="InterPro" id="IPR036851">
    <property type="entry name" value="Chloroperoxidase-like_sf"/>
</dbReference>
<keyword evidence="3" id="KW-0349">Heme</keyword>
<dbReference type="OrthoDB" id="407298at2759"/>
<evidence type="ECO:0000313" key="10">
    <source>
        <dbReference type="Proteomes" id="UP000719766"/>
    </source>
</evidence>
<accession>A0A9P7IYG0</accession>
<keyword evidence="2" id="KW-0575">Peroxidase</keyword>
<comment type="cofactor">
    <cofactor evidence="1">
        <name>heme b</name>
        <dbReference type="ChEBI" id="CHEBI:60344"/>
    </cofactor>
</comment>
<dbReference type="InterPro" id="IPR000028">
    <property type="entry name" value="Chloroperoxidase"/>
</dbReference>
<evidence type="ECO:0000256" key="5">
    <source>
        <dbReference type="ARBA" id="ARBA00023002"/>
    </source>
</evidence>
<evidence type="ECO:0000256" key="1">
    <source>
        <dbReference type="ARBA" id="ARBA00001970"/>
    </source>
</evidence>